<evidence type="ECO:0000256" key="1">
    <source>
        <dbReference type="ARBA" id="ARBA00022578"/>
    </source>
</evidence>
<dbReference type="GO" id="GO:0016787">
    <property type="term" value="F:hydrolase activity"/>
    <property type="evidence" value="ECO:0007669"/>
    <property type="project" value="UniProtKB-KW"/>
</dbReference>
<evidence type="ECO:0000313" key="17">
    <source>
        <dbReference type="Proteomes" id="UP000319731"/>
    </source>
</evidence>
<comment type="catalytic activity">
    <reaction evidence="13">
        <text>DNA(n) + a 2'-deoxyribonucleoside 5'-triphosphate = DNA(n+1) + diphosphate</text>
        <dbReference type="Rhea" id="RHEA:22508"/>
        <dbReference type="Rhea" id="RHEA-COMP:17339"/>
        <dbReference type="Rhea" id="RHEA-COMP:17340"/>
        <dbReference type="ChEBI" id="CHEBI:33019"/>
        <dbReference type="ChEBI" id="CHEBI:61560"/>
        <dbReference type="ChEBI" id="CHEBI:173112"/>
        <dbReference type="EC" id="2.7.7.7"/>
    </reaction>
</comment>
<dbReference type="GeneID" id="42007527"/>
<dbReference type="SUPFAM" id="SSF53098">
    <property type="entry name" value="Ribonuclease H-like"/>
    <property type="match status" value="1"/>
</dbReference>
<keyword evidence="10" id="KW-0239">DNA-directed DNA polymerase</keyword>
<dbReference type="AlphaFoldDB" id="A0A507BPX4"/>
<evidence type="ECO:0000256" key="12">
    <source>
        <dbReference type="ARBA" id="ARBA00048173"/>
    </source>
</evidence>
<comment type="caution">
    <text evidence="16">The sequence shown here is derived from an EMBL/GenBank/DDBJ whole genome shotgun (WGS) entry which is preliminary data.</text>
</comment>
<sequence length="291" mass="32848">MPEDSYPASKSPKPSSVLEVLAANVMGPFRKASRDGSIYYLAVLDIGSHYGWIIPLKNRADATPRIADLIRLLETQYSDRKIKGLQTDNAPEFTAKVMQEFLPYSHDQNSAIERFNRTIQERSKTMLDAANLDSRFWADGMLTAVYLENRTTTSALKAHLTPYEALNGKAPSYDNLRIFGYAVFIGYEPTPFESIRGWRFWDVESRKVFYSRNVIFLEESNDTMPRPKLPNVAGIDASGTSSLSPASRQLAAKNTDNQLSTRSDFMEFLDESASGTDKIQLPYRAPSLNWF</sequence>
<keyword evidence="7" id="KW-0460">Magnesium</keyword>
<dbReference type="Gene3D" id="3.30.420.10">
    <property type="entry name" value="Ribonuclease H-like superfamily/Ribonuclease H"/>
    <property type="match status" value="1"/>
</dbReference>
<evidence type="ECO:0000256" key="10">
    <source>
        <dbReference type="ARBA" id="ARBA00022932"/>
    </source>
</evidence>
<evidence type="ECO:0000256" key="14">
    <source>
        <dbReference type="SAM" id="MobiDB-lite"/>
    </source>
</evidence>
<reference evidence="16 17" key="1">
    <citation type="journal article" date="2019" name="Sci. Rep.">
        <title>Comparative genomics of chytrid fungi reveal insights into the obligate biotrophic and pathogenic lifestyle of Synchytrium endobioticum.</title>
        <authorList>
            <person name="van de Vossenberg B.T.L.H."/>
            <person name="Warris S."/>
            <person name="Nguyen H.D.T."/>
            <person name="van Gent-Pelzer M.P.E."/>
            <person name="Joly D.L."/>
            <person name="van de Geest H.C."/>
            <person name="Bonants P.J.M."/>
            <person name="Smith D.S."/>
            <person name="Levesque C.A."/>
            <person name="van der Lee T.A.J."/>
        </authorList>
    </citation>
    <scope>NUCLEOTIDE SEQUENCE [LARGE SCALE GENOMIC DNA]</scope>
    <source>
        <strain evidence="16 17">JEL517</strain>
    </source>
</reference>
<name>A0A507BPX4_9FUNG</name>
<evidence type="ECO:0000256" key="6">
    <source>
        <dbReference type="ARBA" id="ARBA00022801"/>
    </source>
</evidence>
<dbReference type="GO" id="GO:0005634">
    <property type="term" value="C:nucleus"/>
    <property type="evidence" value="ECO:0007669"/>
    <property type="project" value="UniProtKB-ARBA"/>
</dbReference>
<feature type="domain" description="Integrase catalytic" evidence="15">
    <location>
        <begin position="10"/>
        <end position="170"/>
    </location>
</feature>
<dbReference type="RefSeq" id="XP_031021795.1">
    <property type="nucleotide sequence ID" value="XM_031172230.1"/>
</dbReference>
<dbReference type="InterPro" id="IPR001584">
    <property type="entry name" value="Integrase_cat-core"/>
</dbReference>
<feature type="compositionally biased region" description="Polar residues" evidence="14">
    <location>
        <begin position="238"/>
        <end position="255"/>
    </location>
</feature>
<keyword evidence="17" id="KW-1185">Reference proteome</keyword>
<evidence type="ECO:0000256" key="11">
    <source>
        <dbReference type="ARBA" id="ARBA00023172"/>
    </source>
</evidence>
<evidence type="ECO:0000256" key="8">
    <source>
        <dbReference type="ARBA" id="ARBA00022908"/>
    </source>
</evidence>
<dbReference type="InterPro" id="IPR036397">
    <property type="entry name" value="RNaseH_sf"/>
</dbReference>
<feature type="region of interest" description="Disordered" evidence="14">
    <location>
        <begin position="235"/>
        <end position="255"/>
    </location>
</feature>
<dbReference type="InterPro" id="IPR039537">
    <property type="entry name" value="Retrotran_Ty1/copia-like"/>
</dbReference>
<dbReference type="Proteomes" id="UP000319731">
    <property type="component" value="Unassembled WGS sequence"/>
</dbReference>
<gene>
    <name evidence="16" type="ORF">SmJEL517_g06304</name>
</gene>
<evidence type="ECO:0000256" key="9">
    <source>
        <dbReference type="ARBA" id="ARBA00022918"/>
    </source>
</evidence>
<evidence type="ECO:0000256" key="4">
    <source>
        <dbReference type="ARBA" id="ARBA00022723"/>
    </source>
</evidence>
<dbReference type="InterPro" id="IPR012337">
    <property type="entry name" value="RNaseH-like_sf"/>
</dbReference>
<dbReference type="PANTHER" id="PTHR42648">
    <property type="entry name" value="TRANSPOSASE, PUTATIVE-RELATED"/>
    <property type="match status" value="1"/>
</dbReference>
<dbReference type="GO" id="GO:0003676">
    <property type="term" value="F:nucleic acid binding"/>
    <property type="evidence" value="ECO:0007669"/>
    <property type="project" value="InterPro"/>
</dbReference>
<dbReference type="GO" id="GO:0003964">
    <property type="term" value="F:RNA-directed DNA polymerase activity"/>
    <property type="evidence" value="ECO:0007669"/>
    <property type="project" value="UniProtKB-KW"/>
</dbReference>
<keyword evidence="8" id="KW-0229">DNA integration</keyword>
<dbReference type="Pfam" id="PF25597">
    <property type="entry name" value="SH3_retrovirus"/>
    <property type="match status" value="1"/>
</dbReference>
<keyword evidence="2" id="KW-0548">Nucleotidyltransferase</keyword>
<evidence type="ECO:0000313" key="16">
    <source>
        <dbReference type="EMBL" id="TPX29972.1"/>
    </source>
</evidence>
<keyword evidence="10" id="KW-0808">Transferase</keyword>
<dbReference type="GO" id="GO:0003887">
    <property type="term" value="F:DNA-directed DNA polymerase activity"/>
    <property type="evidence" value="ECO:0007669"/>
    <property type="project" value="UniProtKB-KW"/>
</dbReference>
<evidence type="ECO:0000259" key="15">
    <source>
        <dbReference type="PROSITE" id="PS50994"/>
    </source>
</evidence>
<dbReference type="PANTHER" id="PTHR42648:SF11">
    <property type="entry name" value="TRANSPOSON TY4-P GAG-POL POLYPROTEIN"/>
    <property type="match status" value="1"/>
</dbReference>
<dbReference type="STRING" id="1806994.A0A507BPX4"/>
<keyword evidence="4" id="KW-0479">Metal-binding</keyword>
<keyword evidence="9" id="KW-0695">RNA-directed DNA polymerase</keyword>
<protein>
    <recommendedName>
        <fullName evidence="15">Integrase catalytic domain-containing protein</fullName>
    </recommendedName>
</protein>
<accession>A0A507BPX4</accession>
<keyword evidence="1" id="KW-0815">Transposition</keyword>
<dbReference type="GO" id="GO:0015074">
    <property type="term" value="P:DNA integration"/>
    <property type="evidence" value="ECO:0007669"/>
    <property type="project" value="UniProtKB-KW"/>
</dbReference>
<keyword evidence="11" id="KW-0233">DNA recombination</keyword>
<keyword evidence="5" id="KW-0255">Endonuclease</keyword>
<dbReference type="InterPro" id="IPR057670">
    <property type="entry name" value="SH3_retrovirus"/>
</dbReference>
<dbReference type="OrthoDB" id="7691805at2759"/>
<dbReference type="GO" id="GO:0032196">
    <property type="term" value="P:transposition"/>
    <property type="evidence" value="ECO:0007669"/>
    <property type="project" value="UniProtKB-KW"/>
</dbReference>
<proteinExistence type="predicted"/>
<evidence type="ECO:0000256" key="13">
    <source>
        <dbReference type="ARBA" id="ARBA00049244"/>
    </source>
</evidence>
<comment type="catalytic activity">
    <reaction evidence="12">
        <text>DNA(n) + a 2'-deoxyribonucleoside 5'-triphosphate = DNA(n+1) + diphosphate</text>
        <dbReference type="Rhea" id="RHEA:22508"/>
        <dbReference type="Rhea" id="RHEA-COMP:17339"/>
        <dbReference type="Rhea" id="RHEA-COMP:17340"/>
        <dbReference type="ChEBI" id="CHEBI:33019"/>
        <dbReference type="ChEBI" id="CHEBI:61560"/>
        <dbReference type="ChEBI" id="CHEBI:173112"/>
        <dbReference type="EC" id="2.7.7.49"/>
    </reaction>
</comment>
<dbReference type="PROSITE" id="PS50994">
    <property type="entry name" value="INTEGRASE"/>
    <property type="match status" value="1"/>
</dbReference>
<dbReference type="GO" id="GO:0046872">
    <property type="term" value="F:metal ion binding"/>
    <property type="evidence" value="ECO:0007669"/>
    <property type="project" value="UniProtKB-KW"/>
</dbReference>
<evidence type="ECO:0000256" key="2">
    <source>
        <dbReference type="ARBA" id="ARBA00022695"/>
    </source>
</evidence>
<dbReference type="EMBL" id="QEAO01000153">
    <property type="protein sequence ID" value="TPX29972.1"/>
    <property type="molecule type" value="Genomic_DNA"/>
</dbReference>
<dbReference type="GO" id="GO:0004519">
    <property type="term" value="F:endonuclease activity"/>
    <property type="evidence" value="ECO:0007669"/>
    <property type="project" value="UniProtKB-KW"/>
</dbReference>
<keyword evidence="6" id="KW-0378">Hydrolase</keyword>
<evidence type="ECO:0000256" key="7">
    <source>
        <dbReference type="ARBA" id="ARBA00022842"/>
    </source>
</evidence>
<evidence type="ECO:0000256" key="3">
    <source>
        <dbReference type="ARBA" id="ARBA00022722"/>
    </source>
</evidence>
<organism evidence="16 17">
    <name type="scientific">Synchytrium microbalum</name>
    <dbReference type="NCBI Taxonomy" id="1806994"/>
    <lineage>
        <taxon>Eukaryota</taxon>
        <taxon>Fungi</taxon>
        <taxon>Fungi incertae sedis</taxon>
        <taxon>Chytridiomycota</taxon>
        <taxon>Chytridiomycota incertae sedis</taxon>
        <taxon>Chytridiomycetes</taxon>
        <taxon>Synchytriales</taxon>
        <taxon>Synchytriaceae</taxon>
        <taxon>Synchytrium</taxon>
    </lineage>
</organism>
<dbReference type="GO" id="GO:0006310">
    <property type="term" value="P:DNA recombination"/>
    <property type="evidence" value="ECO:0007669"/>
    <property type="project" value="UniProtKB-KW"/>
</dbReference>
<keyword evidence="3" id="KW-0540">Nuclease</keyword>
<evidence type="ECO:0000256" key="5">
    <source>
        <dbReference type="ARBA" id="ARBA00022759"/>
    </source>
</evidence>